<dbReference type="SUPFAM" id="SSF81345">
    <property type="entry name" value="ABC transporter involved in vitamin B12 uptake, BtuC"/>
    <property type="match status" value="1"/>
</dbReference>
<protein>
    <submittedName>
        <fullName evidence="6">Uncharacterized protein</fullName>
    </submittedName>
</protein>
<keyword evidence="4 5" id="KW-0472">Membrane</keyword>
<organism evidence="6">
    <name type="scientific">Nonomuraea gerenzanensis</name>
    <dbReference type="NCBI Taxonomy" id="93944"/>
    <lineage>
        <taxon>Bacteria</taxon>
        <taxon>Bacillati</taxon>
        <taxon>Actinomycetota</taxon>
        <taxon>Actinomycetes</taxon>
        <taxon>Streptosporangiales</taxon>
        <taxon>Streptosporangiaceae</taxon>
        <taxon>Nonomuraea</taxon>
    </lineage>
</organism>
<dbReference type="InterPro" id="IPR037294">
    <property type="entry name" value="ABC_BtuC-like"/>
</dbReference>
<accession>A0A1M4EE68</accession>
<gene>
    <name evidence="6" type="ORF">BN4615_P6705</name>
</gene>
<proteinExistence type="predicted"/>
<evidence type="ECO:0000256" key="2">
    <source>
        <dbReference type="ARBA" id="ARBA00022692"/>
    </source>
</evidence>
<evidence type="ECO:0000256" key="4">
    <source>
        <dbReference type="ARBA" id="ARBA00023136"/>
    </source>
</evidence>
<evidence type="ECO:0000256" key="3">
    <source>
        <dbReference type="ARBA" id="ARBA00022989"/>
    </source>
</evidence>
<comment type="subcellular location">
    <subcellularLocation>
        <location evidence="1">Membrane</location>
        <topology evidence="1">Multi-pass membrane protein</topology>
    </subcellularLocation>
</comment>
<keyword evidence="3 5" id="KW-1133">Transmembrane helix</keyword>
<evidence type="ECO:0000256" key="1">
    <source>
        <dbReference type="ARBA" id="ARBA00004141"/>
    </source>
</evidence>
<dbReference type="GO" id="GO:0016020">
    <property type="term" value="C:membrane"/>
    <property type="evidence" value="ECO:0007669"/>
    <property type="project" value="UniProtKB-SubCell"/>
</dbReference>
<sequence length="59" mass="6030">MAGAVTLVPLLAVMGAASPAVEARTGQRPRALPVGVVTAAFGGPFLVYLLVRANLRRDA</sequence>
<name>A0A1M4EE68_9ACTN</name>
<dbReference type="EMBL" id="LT559118">
    <property type="protein sequence ID" value="SBO97189.1"/>
    <property type="molecule type" value="Genomic_DNA"/>
</dbReference>
<evidence type="ECO:0000256" key="5">
    <source>
        <dbReference type="SAM" id="Phobius"/>
    </source>
</evidence>
<evidence type="ECO:0000313" key="6">
    <source>
        <dbReference type="EMBL" id="SBO97189.1"/>
    </source>
</evidence>
<dbReference type="Gene3D" id="1.10.3470.10">
    <property type="entry name" value="ABC transporter involved in vitamin B12 uptake, BtuC"/>
    <property type="match status" value="1"/>
</dbReference>
<keyword evidence="2 5" id="KW-0812">Transmembrane</keyword>
<dbReference type="AlphaFoldDB" id="A0A1M4EE68"/>
<feature type="transmembrane region" description="Helical" evidence="5">
    <location>
        <begin position="33"/>
        <end position="51"/>
    </location>
</feature>
<reference evidence="6" key="1">
    <citation type="submission" date="2016-04" db="EMBL/GenBank/DDBJ databases">
        <authorList>
            <person name="Evans L.H."/>
            <person name="Alamgir A."/>
            <person name="Owens N."/>
            <person name="Weber N.D."/>
            <person name="Virtaneva K."/>
            <person name="Barbian K."/>
            <person name="Babar A."/>
            <person name="Rosenke K."/>
        </authorList>
    </citation>
    <scope>NUCLEOTIDE SEQUENCE</scope>
    <source>
        <strain evidence="6">Nono1</strain>
    </source>
</reference>